<sequence length="49" mass="5503">MAEKFKVTIKCWNCGVEVTIELEKNHLVMEARATTECTNCGCNLNATVR</sequence>
<dbReference type="AlphaFoldDB" id="A0A6M3JZK7"/>
<protein>
    <submittedName>
        <fullName evidence="1">Uncharacterized protein</fullName>
    </submittedName>
</protein>
<evidence type="ECO:0000313" key="1">
    <source>
        <dbReference type="EMBL" id="QJA75556.1"/>
    </source>
</evidence>
<name>A0A6M3JZK7_9ZZZZ</name>
<organism evidence="1">
    <name type="scientific">viral metagenome</name>
    <dbReference type="NCBI Taxonomy" id="1070528"/>
    <lineage>
        <taxon>unclassified sequences</taxon>
        <taxon>metagenomes</taxon>
        <taxon>organismal metagenomes</taxon>
    </lineage>
</organism>
<dbReference type="EMBL" id="MT142170">
    <property type="protein sequence ID" value="QJA75556.1"/>
    <property type="molecule type" value="Genomic_DNA"/>
</dbReference>
<proteinExistence type="predicted"/>
<accession>A0A6M3JZK7</accession>
<gene>
    <name evidence="1" type="ORF">MM415A01761_0015</name>
</gene>
<reference evidence="1" key="1">
    <citation type="submission" date="2020-03" db="EMBL/GenBank/DDBJ databases">
        <title>The deep terrestrial virosphere.</title>
        <authorList>
            <person name="Holmfeldt K."/>
            <person name="Nilsson E."/>
            <person name="Simone D."/>
            <person name="Lopez-Fernandez M."/>
            <person name="Wu X."/>
            <person name="de Brujin I."/>
            <person name="Lundin D."/>
            <person name="Andersson A."/>
            <person name="Bertilsson S."/>
            <person name="Dopson M."/>
        </authorList>
    </citation>
    <scope>NUCLEOTIDE SEQUENCE</scope>
    <source>
        <strain evidence="1">MM415A01761</strain>
    </source>
</reference>